<evidence type="ECO:0000313" key="1">
    <source>
        <dbReference type="EMBL" id="GGP07928.1"/>
    </source>
</evidence>
<proteinExistence type="predicted"/>
<reference evidence="1" key="2">
    <citation type="submission" date="2020-09" db="EMBL/GenBank/DDBJ databases">
        <authorList>
            <person name="Sun Q."/>
            <person name="Zhou Y."/>
        </authorList>
    </citation>
    <scope>NUCLEOTIDE SEQUENCE</scope>
    <source>
        <strain evidence="1">CGMCC 4.7430</strain>
    </source>
</reference>
<protein>
    <submittedName>
        <fullName evidence="1">Uncharacterized protein</fullName>
    </submittedName>
</protein>
<accession>A0A918A8Q9</accession>
<sequence>MSIEWVNLVIDDLRAWGRARDVSVDADEVRLLCDYASDYLNVNELGDFTPATFDELLLSLYPRKVIAPPESATETVAAAHTLVDYLQDSGTVALGTASRMRDRLADIATRMPEALADTANFGMAKSLFSSIGPESLEQSIAIPSGEVPDLEDAPCDCPGCTPRPAVRLAAPQELVAGLGDVPLLAELDRGGLPFLSELRLLGGGEPLRRWAAIVAHLVDRDTGGQVTGSAEVDDELYDLFDMLYRLQVPVPIGVIGDYLAQLVDDGGIDVEDVLDRLAWCGLVRVTGDTAGLTPVAVWALREHYLALGLDAPQAADLAETDARGLIEGLLDGVPTELAEDDISRWLAVRTAGEAAAELLAAASGAPAVARGIAVTIVDRLGAEAEPEVRACLDDEELRPHAIHWLAARGLSAPPLSEKELMWVSVDMLALAMPAAEDDPDVFAENMSASGPPAHLIEEMWRVDHPDLVEVLELLGRSLPDGTAAKAARKAAFKARSRGIR</sequence>
<gene>
    <name evidence="1" type="ORF">GCM10012278_37400</name>
</gene>
<name>A0A918A8Q9_9ACTN</name>
<keyword evidence="2" id="KW-1185">Reference proteome</keyword>
<comment type="caution">
    <text evidence="1">The sequence shown here is derived from an EMBL/GenBank/DDBJ whole genome shotgun (WGS) entry which is preliminary data.</text>
</comment>
<reference evidence="1" key="1">
    <citation type="journal article" date="2014" name="Int. J. Syst. Evol. Microbiol.">
        <title>Complete genome sequence of Corynebacterium casei LMG S-19264T (=DSM 44701T), isolated from a smear-ripened cheese.</title>
        <authorList>
            <consortium name="US DOE Joint Genome Institute (JGI-PGF)"/>
            <person name="Walter F."/>
            <person name="Albersmeier A."/>
            <person name="Kalinowski J."/>
            <person name="Ruckert C."/>
        </authorList>
    </citation>
    <scope>NUCLEOTIDE SEQUENCE</scope>
    <source>
        <strain evidence="1">CGMCC 4.7430</strain>
    </source>
</reference>
<dbReference type="Proteomes" id="UP000660745">
    <property type="component" value="Unassembled WGS sequence"/>
</dbReference>
<dbReference type="EMBL" id="BMNK01000006">
    <property type="protein sequence ID" value="GGP07928.1"/>
    <property type="molecule type" value="Genomic_DNA"/>
</dbReference>
<evidence type="ECO:0000313" key="2">
    <source>
        <dbReference type="Proteomes" id="UP000660745"/>
    </source>
</evidence>
<dbReference type="AlphaFoldDB" id="A0A918A8Q9"/>
<dbReference type="RefSeq" id="WP_189139925.1">
    <property type="nucleotide sequence ID" value="NZ_BMNK01000006.1"/>
</dbReference>
<organism evidence="1 2">
    <name type="scientific">Nonomuraea glycinis</name>
    <dbReference type="NCBI Taxonomy" id="2047744"/>
    <lineage>
        <taxon>Bacteria</taxon>
        <taxon>Bacillati</taxon>
        <taxon>Actinomycetota</taxon>
        <taxon>Actinomycetes</taxon>
        <taxon>Streptosporangiales</taxon>
        <taxon>Streptosporangiaceae</taxon>
        <taxon>Nonomuraea</taxon>
    </lineage>
</organism>